<dbReference type="InterPro" id="IPR020845">
    <property type="entry name" value="AMP-binding_CS"/>
</dbReference>
<dbReference type="Pfam" id="PF00501">
    <property type="entry name" value="AMP-binding"/>
    <property type="match status" value="1"/>
</dbReference>
<dbReference type="GO" id="GO:0005783">
    <property type="term" value="C:endoplasmic reticulum"/>
    <property type="evidence" value="ECO:0007669"/>
    <property type="project" value="TreeGrafter"/>
</dbReference>
<comment type="catalytic activity">
    <reaction evidence="6">
        <text>a long-chain fatty acid + ATP + CoA = a long-chain fatty acyl-CoA + AMP + diphosphate</text>
        <dbReference type="Rhea" id="RHEA:15421"/>
        <dbReference type="ChEBI" id="CHEBI:30616"/>
        <dbReference type="ChEBI" id="CHEBI:33019"/>
        <dbReference type="ChEBI" id="CHEBI:57287"/>
        <dbReference type="ChEBI" id="CHEBI:57560"/>
        <dbReference type="ChEBI" id="CHEBI:83139"/>
        <dbReference type="ChEBI" id="CHEBI:456215"/>
        <dbReference type="EC" id="6.2.1.3"/>
    </reaction>
    <physiologicalReaction direction="left-to-right" evidence="6">
        <dbReference type="Rhea" id="RHEA:15422"/>
    </physiologicalReaction>
</comment>
<feature type="non-terminal residue" evidence="9">
    <location>
        <position position="1"/>
    </location>
</feature>
<evidence type="ECO:0000256" key="3">
    <source>
        <dbReference type="ARBA" id="ARBA00022741"/>
    </source>
</evidence>
<evidence type="ECO:0000313" key="10">
    <source>
        <dbReference type="Proteomes" id="UP000677054"/>
    </source>
</evidence>
<evidence type="ECO:0000256" key="6">
    <source>
        <dbReference type="ARBA" id="ARBA00024484"/>
    </source>
</evidence>
<dbReference type="SUPFAM" id="SSF56801">
    <property type="entry name" value="Acetyl-CoA synthetase-like"/>
    <property type="match status" value="1"/>
</dbReference>
<dbReference type="InterPro" id="IPR000873">
    <property type="entry name" value="AMP-dep_synth/lig_dom"/>
</dbReference>
<evidence type="ECO:0000256" key="5">
    <source>
        <dbReference type="ARBA" id="ARBA00022840"/>
    </source>
</evidence>
<dbReference type="InterPro" id="IPR042099">
    <property type="entry name" value="ANL_N_sf"/>
</dbReference>
<keyword evidence="5" id="KW-0067">ATP-binding</keyword>
<organism evidence="9">
    <name type="scientific">Darwinula stevensoni</name>
    <dbReference type="NCBI Taxonomy" id="69355"/>
    <lineage>
        <taxon>Eukaryota</taxon>
        <taxon>Metazoa</taxon>
        <taxon>Ecdysozoa</taxon>
        <taxon>Arthropoda</taxon>
        <taxon>Crustacea</taxon>
        <taxon>Oligostraca</taxon>
        <taxon>Ostracoda</taxon>
        <taxon>Podocopa</taxon>
        <taxon>Podocopida</taxon>
        <taxon>Darwinulocopina</taxon>
        <taxon>Darwinuloidea</taxon>
        <taxon>Darwinulidae</taxon>
        <taxon>Darwinula</taxon>
    </lineage>
</organism>
<keyword evidence="10" id="KW-1185">Reference proteome</keyword>
<dbReference type="GO" id="GO:0005811">
    <property type="term" value="C:lipid droplet"/>
    <property type="evidence" value="ECO:0007669"/>
    <property type="project" value="TreeGrafter"/>
</dbReference>
<dbReference type="GO" id="GO:0030182">
    <property type="term" value="P:neuron differentiation"/>
    <property type="evidence" value="ECO:0007669"/>
    <property type="project" value="TreeGrafter"/>
</dbReference>
<evidence type="ECO:0000256" key="4">
    <source>
        <dbReference type="ARBA" id="ARBA00022832"/>
    </source>
</evidence>
<gene>
    <name evidence="9" type="ORF">DSTB1V02_LOCUS12582</name>
</gene>
<dbReference type="EMBL" id="CAJPEV010004898">
    <property type="protein sequence ID" value="CAG0902475.1"/>
    <property type="molecule type" value="Genomic_DNA"/>
</dbReference>
<keyword evidence="3" id="KW-0547">Nucleotide-binding</keyword>
<evidence type="ECO:0000256" key="7">
    <source>
        <dbReference type="ARBA" id="ARBA00026121"/>
    </source>
</evidence>
<accession>A0A7R9AEM4</accession>
<dbReference type="Gene3D" id="3.30.300.30">
    <property type="match status" value="1"/>
</dbReference>
<proteinExistence type="inferred from homology"/>
<dbReference type="Gene3D" id="3.40.50.12780">
    <property type="entry name" value="N-terminal domain of ligase-like"/>
    <property type="match status" value="1"/>
</dbReference>
<evidence type="ECO:0000256" key="2">
    <source>
        <dbReference type="ARBA" id="ARBA00022598"/>
    </source>
</evidence>
<reference evidence="9" key="1">
    <citation type="submission" date="2020-11" db="EMBL/GenBank/DDBJ databases">
        <authorList>
            <person name="Tran Van P."/>
        </authorList>
    </citation>
    <scope>NUCLEOTIDE SEQUENCE</scope>
</reference>
<dbReference type="Proteomes" id="UP000677054">
    <property type="component" value="Unassembled WGS sequence"/>
</dbReference>
<evidence type="ECO:0000256" key="1">
    <source>
        <dbReference type="ARBA" id="ARBA00006432"/>
    </source>
</evidence>
<evidence type="ECO:0000259" key="8">
    <source>
        <dbReference type="Pfam" id="PF00501"/>
    </source>
</evidence>
<dbReference type="PANTHER" id="PTHR43272">
    <property type="entry name" value="LONG-CHAIN-FATTY-ACID--COA LIGASE"/>
    <property type="match status" value="1"/>
</dbReference>
<name>A0A7R9AEM4_9CRUS</name>
<dbReference type="PROSITE" id="PS00455">
    <property type="entry name" value="AMP_BINDING"/>
    <property type="match status" value="1"/>
</dbReference>
<dbReference type="GO" id="GO:0005524">
    <property type="term" value="F:ATP binding"/>
    <property type="evidence" value="ECO:0007669"/>
    <property type="project" value="UniProtKB-KW"/>
</dbReference>
<feature type="domain" description="AMP-dependent synthetase/ligase" evidence="8">
    <location>
        <begin position="2"/>
        <end position="267"/>
    </location>
</feature>
<dbReference type="PANTHER" id="PTHR43272:SF83">
    <property type="entry name" value="ACYL-COA SYNTHETASE LONG-CHAIN, ISOFORM J"/>
    <property type="match status" value="1"/>
</dbReference>
<dbReference type="AlphaFoldDB" id="A0A7R9AEM4"/>
<dbReference type="GO" id="GO:0035336">
    <property type="term" value="P:long-chain fatty-acyl-CoA metabolic process"/>
    <property type="evidence" value="ECO:0007669"/>
    <property type="project" value="TreeGrafter"/>
</dbReference>
<keyword evidence="2" id="KW-0436">Ligase</keyword>
<protein>
    <recommendedName>
        <fullName evidence="7">long-chain-fatty-acid--CoA ligase</fullName>
        <ecNumber evidence="7">6.2.1.3</ecNumber>
    </recommendedName>
</protein>
<evidence type="ECO:0000313" key="9">
    <source>
        <dbReference type="EMBL" id="CAD7252830.1"/>
    </source>
</evidence>
<dbReference type="GO" id="GO:0005886">
    <property type="term" value="C:plasma membrane"/>
    <property type="evidence" value="ECO:0007669"/>
    <property type="project" value="TreeGrafter"/>
</dbReference>
<dbReference type="EC" id="6.2.1.3" evidence="7"/>
<dbReference type="OrthoDB" id="1700726at2759"/>
<dbReference type="InterPro" id="IPR045851">
    <property type="entry name" value="AMP-bd_C_sf"/>
</dbReference>
<sequence>PVPPKPEDVAIIMYTSGSTGVPKGVLLSHTNLTAALYGFATVMDLAPNDVYMGFLPLAHVLELLAESVMMICGCSIGYSTPLTITDTSSKVMTGCKGDASVLRPTLIAAVPLILDRIYKSITDKVEKGSATTKALFRFACNYKSEWAKHGWDTPLLNRLVFRKVREILGGRVRGIACGGAPLSPETHDFIRTCLCCPVIQGYGLTETSACATLMAWGENSTGLVGGPLPCCDIRMVNWEEGNYRITDKPNPRGEVIIGGANVSQGYYKMPEKTKEDFFHAEGKQWFRTGDIGEMTPDGCLRVIDRKKDLVKLQFGEYVSLGKVETELKTCPIVDNVCVYGDSRHMFTVALVVPNPDKLKDIAVAVGVSPEKSFEELCLEKKIEDAVLKEIQNHGKKSRLERFEVPQAMKLCSEIWSPDMGLVTAAFKLRRKPIQDRYQDDINRMYGAS</sequence>
<keyword evidence="4" id="KW-0443">Lipid metabolism</keyword>
<dbReference type="EMBL" id="LR904415">
    <property type="protein sequence ID" value="CAD7252830.1"/>
    <property type="molecule type" value="Genomic_DNA"/>
</dbReference>
<dbReference type="GO" id="GO:0090433">
    <property type="term" value="F:palmitoyl-CoA ligase activity"/>
    <property type="evidence" value="ECO:0007669"/>
    <property type="project" value="TreeGrafter"/>
</dbReference>
<keyword evidence="4" id="KW-0276">Fatty acid metabolism</keyword>
<comment type="similarity">
    <text evidence="1">Belongs to the ATP-dependent AMP-binding enzyme family.</text>
</comment>